<proteinExistence type="inferred from homology"/>
<evidence type="ECO:0000313" key="7">
    <source>
        <dbReference type="Proteomes" id="UP000627781"/>
    </source>
</evidence>
<comment type="subunit">
    <text evidence="3">Homotrimer.</text>
</comment>
<dbReference type="InterPro" id="IPR013785">
    <property type="entry name" value="Aldolase_TIM"/>
</dbReference>
<evidence type="ECO:0000256" key="1">
    <source>
        <dbReference type="ARBA" id="ARBA00004761"/>
    </source>
</evidence>
<dbReference type="GO" id="GO:0008675">
    <property type="term" value="F:2-dehydro-3-deoxy-phosphogluconate aldolase activity"/>
    <property type="evidence" value="ECO:0007669"/>
    <property type="project" value="UniProtKB-EC"/>
</dbReference>
<dbReference type="EC" id="4.1.3.16" evidence="6"/>
<gene>
    <name evidence="6" type="ORF">H9661_05275</name>
</gene>
<dbReference type="PANTHER" id="PTHR30246">
    <property type="entry name" value="2-KETO-3-DEOXY-6-PHOSPHOGLUCONATE ALDOLASE"/>
    <property type="match status" value="1"/>
</dbReference>
<dbReference type="GO" id="GO:0008700">
    <property type="term" value="F:(R,S)-4-hydroxy-2-oxoglutarate aldolase activity"/>
    <property type="evidence" value="ECO:0007669"/>
    <property type="project" value="UniProtKB-EC"/>
</dbReference>
<name>A0ABR8PRI3_9CLOT</name>
<dbReference type="InterPro" id="IPR000887">
    <property type="entry name" value="Aldlse_KDPG_KHG"/>
</dbReference>
<comment type="pathway">
    <text evidence="1">Carbohydrate acid metabolism.</text>
</comment>
<dbReference type="NCBIfam" id="NF005119">
    <property type="entry name" value="PRK06552.1"/>
    <property type="match status" value="1"/>
</dbReference>
<comment type="caution">
    <text evidence="6">The sequence shown here is derived from an EMBL/GenBank/DDBJ whole genome shotgun (WGS) entry which is preliminary data.</text>
</comment>
<dbReference type="EMBL" id="JACSRA010000006">
    <property type="protein sequence ID" value="MBD7910767.1"/>
    <property type="molecule type" value="Genomic_DNA"/>
</dbReference>
<keyword evidence="4 6" id="KW-0456">Lyase</keyword>
<dbReference type="Gene3D" id="3.20.20.70">
    <property type="entry name" value="Aldolase class I"/>
    <property type="match status" value="1"/>
</dbReference>
<reference evidence="6 7" key="1">
    <citation type="submission" date="2020-08" db="EMBL/GenBank/DDBJ databases">
        <title>A Genomic Blueprint of the Chicken Gut Microbiome.</title>
        <authorList>
            <person name="Gilroy R."/>
            <person name="Ravi A."/>
            <person name="Getino M."/>
            <person name="Pursley I."/>
            <person name="Horton D.L."/>
            <person name="Alikhan N.-F."/>
            <person name="Baker D."/>
            <person name="Gharbi K."/>
            <person name="Hall N."/>
            <person name="Watson M."/>
            <person name="Adriaenssens E.M."/>
            <person name="Foster-Nyarko E."/>
            <person name="Jarju S."/>
            <person name="Secka A."/>
            <person name="Antonio M."/>
            <person name="Oren A."/>
            <person name="Chaudhuri R."/>
            <person name="La Ragione R.M."/>
            <person name="Hildebrand F."/>
            <person name="Pallen M.J."/>
        </authorList>
    </citation>
    <scope>NUCLEOTIDE SEQUENCE [LARGE SCALE GENOMIC DNA]</scope>
    <source>
        <strain evidence="6 7">Sa3CVN1</strain>
    </source>
</reference>
<accession>A0ABR8PRI3</accession>
<dbReference type="EC" id="4.1.2.14" evidence="6"/>
<keyword evidence="7" id="KW-1185">Reference proteome</keyword>
<evidence type="ECO:0000256" key="3">
    <source>
        <dbReference type="ARBA" id="ARBA00011233"/>
    </source>
</evidence>
<keyword evidence="5" id="KW-0119">Carbohydrate metabolism</keyword>
<evidence type="ECO:0000256" key="5">
    <source>
        <dbReference type="ARBA" id="ARBA00023277"/>
    </source>
</evidence>
<dbReference type="NCBIfam" id="TIGR01182">
    <property type="entry name" value="eda"/>
    <property type="match status" value="1"/>
</dbReference>
<dbReference type="CDD" id="cd00452">
    <property type="entry name" value="KDPG_aldolase"/>
    <property type="match status" value="1"/>
</dbReference>
<evidence type="ECO:0000256" key="4">
    <source>
        <dbReference type="ARBA" id="ARBA00023239"/>
    </source>
</evidence>
<dbReference type="Pfam" id="PF01081">
    <property type="entry name" value="Aldolase"/>
    <property type="match status" value="1"/>
</dbReference>
<comment type="similarity">
    <text evidence="2">Belongs to the KHG/KDPG aldolase family.</text>
</comment>
<protein>
    <submittedName>
        <fullName evidence="6">Bifunctional 2-keto-4-hydroxyglutarate aldolase/2-keto-3-deoxy-6-phosphogluconate aldolase</fullName>
        <ecNumber evidence="6">4.1.2.14</ecNumber>
        <ecNumber evidence="6">4.1.3.16</ecNumber>
    </submittedName>
</protein>
<dbReference type="Proteomes" id="UP000627781">
    <property type="component" value="Unassembled WGS sequence"/>
</dbReference>
<dbReference type="PANTHER" id="PTHR30246:SF1">
    <property type="entry name" value="2-DEHYDRO-3-DEOXY-6-PHOSPHOGALACTONATE ALDOLASE-RELATED"/>
    <property type="match status" value="1"/>
</dbReference>
<dbReference type="SUPFAM" id="SSF51569">
    <property type="entry name" value="Aldolase"/>
    <property type="match status" value="1"/>
</dbReference>
<sequence length="203" mass="21809">MLNKLKEQGIVAVIRAKDHEEAMGIIEACLNGGVKALELTYTIPNVVEVIREVNEKYSDALVGVGSVLNGKMALDAIEAGAKYVVSPGYSEEANTVCHSKGVVYLPGCMTVTEVMHAMDKGNTMVKIFPGELFGPKYIKALKAPIPHVDIMPTGGVNIDNIDEWFKMGVSCVGVGSALTNAGSLKDIENLAKEFVKKIEKIRS</sequence>
<organism evidence="6 7">
    <name type="scientific">Clostridium cibarium</name>
    <dbReference type="NCBI Taxonomy" id="2762247"/>
    <lineage>
        <taxon>Bacteria</taxon>
        <taxon>Bacillati</taxon>
        <taxon>Bacillota</taxon>
        <taxon>Clostridia</taxon>
        <taxon>Eubacteriales</taxon>
        <taxon>Clostridiaceae</taxon>
        <taxon>Clostridium</taxon>
    </lineage>
</organism>
<evidence type="ECO:0000313" key="6">
    <source>
        <dbReference type="EMBL" id="MBD7910767.1"/>
    </source>
</evidence>
<evidence type="ECO:0000256" key="2">
    <source>
        <dbReference type="ARBA" id="ARBA00006906"/>
    </source>
</evidence>
<dbReference type="RefSeq" id="WP_191767879.1">
    <property type="nucleotide sequence ID" value="NZ_JACSRA010000006.1"/>
</dbReference>